<dbReference type="Proteomes" id="UP000321062">
    <property type="component" value="Chromosome"/>
</dbReference>
<dbReference type="OrthoDB" id="8218312at2"/>
<dbReference type="AlphaFoldDB" id="A0A5B9DNV0"/>
<dbReference type="RefSeq" id="WP_147655709.1">
    <property type="nucleotide sequence ID" value="NZ_BMFM01000001.1"/>
</dbReference>
<dbReference type="EMBL" id="CP041690">
    <property type="protein sequence ID" value="QEE20168.1"/>
    <property type="molecule type" value="Genomic_DNA"/>
</dbReference>
<organism evidence="1 2">
    <name type="scientific">Paradevosia tibetensis</name>
    <dbReference type="NCBI Taxonomy" id="1447062"/>
    <lineage>
        <taxon>Bacteria</taxon>
        <taxon>Pseudomonadati</taxon>
        <taxon>Pseudomonadota</taxon>
        <taxon>Alphaproteobacteria</taxon>
        <taxon>Hyphomicrobiales</taxon>
        <taxon>Devosiaceae</taxon>
        <taxon>Paradevosia</taxon>
    </lineage>
</organism>
<gene>
    <name evidence="1" type="ORF">FNA67_08255</name>
</gene>
<reference evidence="1 2" key="1">
    <citation type="journal article" date="2015" name="Int. J. Syst. Evol. Microbiol.">
        <title>Youhaiella tibetensis gen. nov., sp. nov., isolated from subsurface sediment.</title>
        <authorList>
            <person name="Wang Y.X."/>
            <person name="Huang F.Q."/>
            <person name="Nogi Y."/>
            <person name="Pang S.J."/>
            <person name="Wang P.K."/>
            <person name="Lv J."/>
        </authorList>
    </citation>
    <scope>NUCLEOTIDE SEQUENCE [LARGE SCALE GENOMIC DNA]</scope>
    <source>
        <strain evidence="2">fig4</strain>
    </source>
</reference>
<name>A0A5B9DNV0_9HYPH</name>
<evidence type="ECO:0000313" key="2">
    <source>
        <dbReference type="Proteomes" id="UP000321062"/>
    </source>
</evidence>
<accession>A0A5B9DNV0</accession>
<protein>
    <submittedName>
        <fullName evidence="1">Uncharacterized protein</fullName>
    </submittedName>
</protein>
<evidence type="ECO:0000313" key="1">
    <source>
        <dbReference type="EMBL" id="QEE20168.1"/>
    </source>
</evidence>
<sequence length="247" mass="26819">MHKALAGLLLTALLVPAPGLAWAQPAPSQRSDFWSLKVGAPVAEQPADFQEFACGTDGGPPSTPLKGFKDFATCPADASGLHEVQFRYDDEVEYWALAMQVAPVAERYAGTSIGEFPVIISALFDDGGVLRGVRAVSDDRTSLRNRRSAYTLAIYLKGKFGTGRWTCEELPATDGQTPVGNRFVKQDCTARSEDGLALSVKARLLHRRGQTAIDPHTNQVRKGGQYESTARFEMFDPSITVVENAQD</sequence>
<dbReference type="KEGG" id="yti:FNA67_08255"/>
<proteinExistence type="predicted"/>
<keyword evidence="2" id="KW-1185">Reference proteome</keyword>